<reference evidence="1 2" key="1">
    <citation type="journal article" date="2011" name="J. Bacteriol.">
        <title>Draft genome sequence of the thermoalkaliphilic Caldalkalibacillus thermarum strain TA2.A1.</title>
        <authorList>
            <person name="Kalamorz F."/>
            <person name="Keis S."/>
            <person name="McMillan D.G."/>
            <person name="Olsson K."/>
            <person name="Stanton J.A."/>
            <person name="Stockwell P."/>
            <person name="Black M.A."/>
            <person name="Klingeman D.M."/>
            <person name="Land M.L."/>
            <person name="Han C.S."/>
            <person name="Martin S.L."/>
            <person name="Becher S.A."/>
            <person name="Peddie C.J."/>
            <person name="Morgan H.W."/>
            <person name="Matthies D."/>
            <person name="Preiss L."/>
            <person name="Meier T."/>
            <person name="Brown S.D."/>
            <person name="Cook G.M."/>
        </authorList>
    </citation>
    <scope>NUCLEOTIDE SEQUENCE [LARGE SCALE GENOMIC DNA]</scope>
    <source>
        <strain evidence="1 2">TA2.A1</strain>
    </source>
</reference>
<organism evidence="1 2">
    <name type="scientific">Caldalkalibacillus thermarum (strain TA2.A1)</name>
    <dbReference type="NCBI Taxonomy" id="986075"/>
    <lineage>
        <taxon>Bacteria</taxon>
        <taxon>Bacillati</taxon>
        <taxon>Bacillota</taxon>
        <taxon>Bacilli</taxon>
        <taxon>Bacillales</taxon>
        <taxon>Bacillaceae</taxon>
        <taxon>Caldalkalibacillus</taxon>
    </lineage>
</organism>
<proteinExistence type="predicted"/>
<protein>
    <submittedName>
        <fullName evidence="1">Type I phosphodiesterase/nucleotide pyrophosphatase</fullName>
    </submittedName>
</protein>
<evidence type="ECO:0000313" key="2">
    <source>
        <dbReference type="Proteomes" id="UP000010716"/>
    </source>
</evidence>
<dbReference type="SUPFAM" id="SSF53649">
    <property type="entry name" value="Alkaline phosphatase-like"/>
    <property type="match status" value="1"/>
</dbReference>
<name>F5L5N0_CALTT</name>
<dbReference type="PANTHER" id="PTHR10151">
    <property type="entry name" value="ECTONUCLEOTIDE PYROPHOSPHATASE/PHOSPHODIESTERASE"/>
    <property type="match status" value="1"/>
</dbReference>
<dbReference type="eggNOG" id="COG1524">
    <property type="taxonomic scope" value="Bacteria"/>
</dbReference>
<dbReference type="GO" id="GO:0016787">
    <property type="term" value="F:hydrolase activity"/>
    <property type="evidence" value="ECO:0007669"/>
    <property type="project" value="UniProtKB-ARBA"/>
</dbReference>
<evidence type="ECO:0000313" key="1">
    <source>
        <dbReference type="EMBL" id="EGL83347.1"/>
    </source>
</evidence>
<dbReference type="PANTHER" id="PTHR10151:SF120">
    <property type="entry name" value="BIS(5'-ADENOSYL)-TRIPHOSPHATASE"/>
    <property type="match status" value="1"/>
</dbReference>
<dbReference type="Gene3D" id="3.40.720.10">
    <property type="entry name" value="Alkaline Phosphatase, subunit A"/>
    <property type="match status" value="1"/>
</dbReference>
<gene>
    <name evidence="1" type="ORF">CathTA2_1093</name>
</gene>
<accession>F5L5N0</accession>
<dbReference type="Proteomes" id="UP000010716">
    <property type="component" value="Unassembled WGS sequence"/>
</dbReference>
<dbReference type="InterPro" id="IPR002591">
    <property type="entry name" value="Phosphodiest/P_Trfase"/>
</dbReference>
<comment type="caution">
    <text evidence="1">The sequence shown here is derived from an EMBL/GenBank/DDBJ whole genome shotgun (WGS) entry which is preliminary data.</text>
</comment>
<sequence length="494" mass="55507">MNMKKIIFLMVDSLMPAILEKGFQKRIIPALQFLRERGQYRADCVTVFPTMTASVDSSLATGVYPNVHKVPSLIWYDPVQKEIINYINGYKCVSRLGLGKCARNVLFNLNEKHLSRSVKTIFEELAELGLTSASINLIIHRGLARHKLDLPVYMKWISGIKGEPTVSGPEILTLGAIAYPSLLQHKLKSYAIGLTKLCGINDDFAIDVSADLIKQGKQPDFMLIYLPDNDHKIHKKSPQHGELPLIQVDQHIQKLLNAYGSWEKALQENIIIVSSDHGQTHVGIEEDYNINLDHLLHDYRVLQLGEKVSGGHQLVVCNNERMAYLYPLQPEINKKIVALLKAEARIDLIAWKEDNQVVVMEGGSGREMSFKPNGPFVDPYGSTWALTGDLAVMDISLKGQKIEYGDYPDGLARLYGALFSQEFPLIVITARPRFEFKSRYYPTHNNGGSHGSLHKWDSLIPLIVAGDESGSSLPSRLVDFKGYILNLFKSHYLQ</sequence>
<dbReference type="InterPro" id="IPR017850">
    <property type="entry name" value="Alkaline_phosphatase_core_sf"/>
</dbReference>
<dbReference type="AlphaFoldDB" id="F5L5N0"/>
<dbReference type="Pfam" id="PF01663">
    <property type="entry name" value="Phosphodiest"/>
    <property type="match status" value="1"/>
</dbReference>
<dbReference type="EMBL" id="AFCE01000110">
    <property type="protein sequence ID" value="EGL83347.1"/>
    <property type="molecule type" value="Genomic_DNA"/>
</dbReference>